<dbReference type="PANTHER" id="PTHR42879:SF2">
    <property type="entry name" value="3-OXOACYL-[ACYL-CARRIER-PROTEIN] REDUCTASE FABG"/>
    <property type="match status" value="1"/>
</dbReference>
<comment type="caution">
    <text evidence="3">The sequence shown here is derived from an EMBL/GenBank/DDBJ whole genome shotgun (WGS) entry which is preliminary data.</text>
</comment>
<dbReference type="OrthoDB" id="7375193at2"/>
<evidence type="ECO:0000256" key="1">
    <source>
        <dbReference type="ARBA" id="ARBA00006484"/>
    </source>
</evidence>
<dbReference type="Proteomes" id="UP000029995">
    <property type="component" value="Unassembled WGS sequence"/>
</dbReference>
<sequence>MTAASSLNGHHALVTGGGSGIGAAVAATLTARGASVTVLGRTESRLAATVAAGKAAAHAVADVTRPEQLEAAIARLAADHGPIDILVNNAGAAESAPFARTDRALWDRMISLNLGAVYDATRLVLPGMAERGWGRVISIASIAGLTGFPYVAAYCAAKHGVVGLTRALAREFATKGVTVNAVCPGYTDTDLVQGAVARIEGKTGRSPDEIRAELIRGNPQGRLIQPEEVAAAVAWLAGPEAASVNGIALPVAGGEVM</sequence>
<proteinExistence type="inferred from homology"/>
<comment type="similarity">
    <text evidence="1 2">Belongs to the short-chain dehydrogenases/reductases (SDR) family.</text>
</comment>
<dbReference type="PRINTS" id="PR00080">
    <property type="entry name" value="SDRFAMILY"/>
</dbReference>
<dbReference type="Gene3D" id="3.40.50.720">
    <property type="entry name" value="NAD(P)-binding Rossmann-like Domain"/>
    <property type="match status" value="1"/>
</dbReference>
<dbReference type="CDD" id="cd05233">
    <property type="entry name" value="SDR_c"/>
    <property type="match status" value="1"/>
</dbReference>
<dbReference type="SUPFAM" id="SSF51735">
    <property type="entry name" value="NAD(P)-binding Rossmann-fold domains"/>
    <property type="match status" value="1"/>
</dbReference>
<dbReference type="EMBL" id="JANX01000227">
    <property type="protein sequence ID" value="KGM33076.1"/>
    <property type="molecule type" value="Genomic_DNA"/>
</dbReference>
<accession>A0A0A0D2X2</accession>
<protein>
    <submittedName>
        <fullName evidence="3">3-hydroxyacyl-CoA dehydrogenase</fullName>
    </submittedName>
</protein>
<evidence type="ECO:0000256" key="2">
    <source>
        <dbReference type="RuleBase" id="RU000363"/>
    </source>
</evidence>
<evidence type="ECO:0000313" key="3">
    <source>
        <dbReference type="EMBL" id="KGM33076.1"/>
    </source>
</evidence>
<name>A0A0A0D2X2_9PROT</name>
<dbReference type="GO" id="GO:0032787">
    <property type="term" value="P:monocarboxylic acid metabolic process"/>
    <property type="evidence" value="ECO:0007669"/>
    <property type="project" value="UniProtKB-ARBA"/>
</dbReference>
<reference evidence="3 4" key="1">
    <citation type="submission" date="2014-01" db="EMBL/GenBank/DDBJ databases">
        <title>Genome sequence determination for a cystic fibrosis isolate, Inquilinus limosus.</title>
        <authorList>
            <person name="Pino M."/>
            <person name="Di Conza J."/>
            <person name="Gutkind G."/>
        </authorList>
    </citation>
    <scope>NUCLEOTIDE SEQUENCE [LARGE SCALE GENOMIC DNA]</scope>
    <source>
        <strain evidence="3 4">MP06</strain>
    </source>
</reference>
<dbReference type="PROSITE" id="PS00061">
    <property type="entry name" value="ADH_SHORT"/>
    <property type="match status" value="1"/>
</dbReference>
<dbReference type="PRINTS" id="PR00081">
    <property type="entry name" value="GDHRDH"/>
</dbReference>
<dbReference type="AlphaFoldDB" id="A0A0A0D2X2"/>
<dbReference type="Pfam" id="PF00106">
    <property type="entry name" value="adh_short"/>
    <property type="match status" value="1"/>
</dbReference>
<dbReference type="InterPro" id="IPR036291">
    <property type="entry name" value="NAD(P)-bd_dom_sf"/>
</dbReference>
<organism evidence="3 4">
    <name type="scientific">Inquilinus limosus MP06</name>
    <dbReference type="NCBI Taxonomy" id="1398085"/>
    <lineage>
        <taxon>Bacteria</taxon>
        <taxon>Pseudomonadati</taxon>
        <taxon>Pseudomonadota</taxon>
        <taxon>Alphaproteobacteria</taxon>
        <taxon>Rhodospirillales</taxon>
        <taxon>Rhodospirillaceae</taxon>
        <taxon>Inquilinus</taxon>
    </lineage>
</organism>
<gene>
    <name evidence="3" type="ORF">P409_17780</name>
</gene>
<dbReference type="InterPro" id="IPR050259">
    <property type="entry name" value="SDR"/>
</dbReference>
<evidence type="ECO:0000313" key="4">
    <source>
        <dbReference type="Proteomes" id="UP000029995"/>
    </source>
</evidence>
<dbReference type="InterPro" id="IPR002347">
    <property type="entry name" value="SDR_fam"/>
</dbReference>
<dbReference type="PANTHER" id="PTHR42879">
    <property type="entry name" value="3-OXOACYL-(ACYL-CARRIER-PROTEIN) REDUCTASE"/>
    <property type="match status" value="1"/>
</dbReference>
<dbReference type="FunFam" id="3.40.50.720:FF:000084">
    <property type="entry name" value="Short-chain dehydrogenase reductase"/>
    <property type="match status" value="1"/>
</dbReference>
<dbReference type="InterPro" id="IPR020904">
    <property type="entry name" value="Sc_DH/Rdtase_CS"/>
</dbReference>
<dbReference type="RefSeq" id="WP_034840474.1">
    <property type="nucleotide sequence ID" value="NZ_JANX01000227.1"/>
</dbReference>